<sequence>MSTCMWSSLLVQYGTHSVGNFPGTLSGSWLVIYSSSDQRDKIVGSTSTTTLRNCAIWLPKPNKEFASRGLASHECSCRLKLRETDAADKAFEDRVRQQGLLLLPTVSPMQQQGQAPLQSDEEDNSHFIDFDNMGENDTCHDLHLDDIKVEFHPNSGKPAQIFHFEEYTTSSKTSLNSPVDSEPWKPFQSCLDFEIAEVMLDTHMNKSQTNQFLSLIHQCIKTPSEFTLENSTDLENVWENARMARTSGFKKTTISVPYKGDEISHDVWTYSLFEWTRQLLADPGLISQFHWHAEHHYKYDGSKFERFIDEPWTADAWWRIQVGSFDKTRLSSFGSVKGYPVIGRPANLDVGIRNGIGVAGGRVFGLLPVIDEDSGEAGKKGCVNFK</sequence>
<dbReference type="InParanoid" id="B0DNU4"/>
<dbReference type="Proteomes" id="UP000001194">
    <property type="component" value="Unassembled WGS sequence"/>
</dbReference>
<evidence type="ECO:0000313" key="2">
    <source>
        <dbReference type="Proteomes" id="UP000001194"/>
    </source>
</evidence>
<keyword evidence="2" id="KW-1185">Reference proteome</keyword>
<evidence type="ECO:0000313" key="1">
    <source>
        <dbReference type="EMBL" id="EDR03786.1"/>
    </source>
</evidence>
<dbReference type="KEGG" id="lbc:LACBIDRAFT_331219"/>
<accession>B0DNU4</accession>
<dbReference type="AlphaFoldDB" id="B0DNU4"/>
<dbReference type="Pfam" id="PF18759">
    <property type="entry name" value="Plavaka"/>
    <property type="match status" value="1"/>
</dbReference>
<dbReference type="RefSeq" id="XP_001885639.1">
    <property type="nucleotide sequence ID" value="XM_001885604.1"/>
</dbReference>
<proteinExistence type="predicted"/>
<name>B0DNU4_LACBS</name>
<dbReference type="OrthoDB" id="3239511at2759"/>
<reference evidence="1 2" key="1">
    <citation type="journal article" date="2008" name="Nature">
        <title>The genome of Laccaria bicolor provides insights into mycorrhizal symbiosis.</title>
        <authorList>
            <person name="Martin F."/>
            <person name="Aerts A."/>
            <person name="Ahren D."/>
            <person name="Brun A."/>
            <person name="Danchin E.G.J."/>
            <person name="Duchaussoy F."/>
            <person name="Gibon J."/>
            <person name="Kohler A."/>
            <person name="Lindquist E."/>
            <person name="Pereda V."/>
            <person name="Salamov A."/>
            <person name="Shapiro H.J."/>
            <person name="Wuyts J."/>
            <person name="Blaudez D."/>
            <person name="Buee M."/>
            <person name="Brokstein P."/>
            <person name="Canbaeck B."/>
            <person name="Cohen D."/>
            <person name="Courty P.E."/>
            <person name="Coutinho P.M."/>
            <person name="Delaruelle C."/>
            <person name="Detter J.C."/>
            <person name="Deveau A."/>
            <person name="DiFazio S."/>
            <person name="Duplessis S."/>
            <person name="Fraissinet-Tachet L."/>
            <person name="Lucic E."/>
            <person name="Frey-Klett P."/>
            <person name="Fourrey C."/>
            <person name="Feussner I."/>
            <person name="Gay G."/>
            <person name="Grimwood J."/>
            <person name="Hoegger P.J."/>
            <person name="Jain P."/>
            <person name="Kilaru S."/>
            <person name="Labbe J."/>
            <person name="Lin Y.C."/>
            <person name="Legue V."/>
            <person name="Le Tacon F."/>
            <person name="Marmeisse R."/>
            <person name="Melayah D."/>
            <person name="Montanini B."/>
            <person name="Muratet M."/>
            <person name="Nehls U."/>
            <person name="Niculita-Hirzel H."/>
            <person name="Oudot-Le Secq M.P."/>
            <person name="Peter M."/>
            <person name="Quesneville H."/>
            <person name="Rajashekar B."/>
            <person name="Reich M."/>
            <person name="Rouhier N."/>
            <person name="Schmutz J."/>
            <person name="Yin T."/>
            <person name="Chalot M."/>
            <person name="Henrissat B."/>
            <person name="Kuees U."/>
            <person name="Lucas S."/>
            <person name="Van de Peer Y."/>
            <person name="Podila G.K."/>
            <person name="Polle A."/>
            <person name="Pukkila P.J."/>
            <person name="Richardson P.M."/>
            <person name="Rouze P."/>
            <person name="Sanders I.R."/>
            <person name="Stajich J.E."/>
            <person name="Tunlid A."/>
            <person name="Tuskan G."/>
            <person name="Grigoriev I.V."/>
        </authorList>
    </citation>
    <scope>NUCLEOTIDE SEQUENCE [LARGE SCALE GENOMIC DNA]</scope>
    <source>
        <strain evidence="2">S238N-H82 / ATCC MYA-4686</strain>
    </source>
</reference>
<dbReference type="HOGENOM" id="CLU_715852_0_0_1"/>
<dbReference type="EMBL" id="DS547122">
    <property type="protein sequence ID" value="EDR03786.1"/>
    <property type="molecule type" value="Genomic_DNA"/>
</dbReference>
<protein>
    <submittedName>
        <fullName evidence="1">Predicted protein</fullName>
    </submittedName>
</protein>
<dbReference type="InterPro" id="IPR041078">
    <property type="entry name" value="Plavaka"/>
</dbReference>
<dbReference type="GeneID" id="6081214"/>
<dbReference type="STRING" id="486041.B0DNU4"/>
<organism evidence="2">
    <name type="scientific">Laccaria bicolor (strain S238N-H82 / ATCC MYA-4686)</name>
    <name type="common">Bicoloured deceiver</name>
    <name type="synonym">Laccaria laccata var. bicolor</name>
    <dbReference type="NCBI Taxonomy" id="486041"/>
    <lineage>
        <taxon>Eukaryota</taxon>
        <taxon>Fungi</taxon>
        <taxon>Dikarya</taxon>
        <taxon>Basidiomycota</taxon>
        <taxon>Agaricomycotina</taxon>
        <taxon>Agaricomycetes</taxon>
        <taxon>Agaricomycetidae</taxon>
        <taxon>Agaricales</taxon>
        <taxon>Agaricineae</taxon>
        <taxon>Hydnangiaceae</taxon>
        <taxon>Laccaria</taxon>
    </lineage>
</organism>
<gene>
    <name evidence="1" type="ORF">LACBIDRAFT_331219</name>
</gene>